<dbReference type="InParanoid" id="H2AX09"/>
<dbReference type="RefSeq" id="XP_003958044.1">
    <property type="nucleotide sequence ID" value="XM_003957995.1"/>
</dbReference>
<comment type="similarity">
    <text evidence="1">Belongs to the arrestin family. PalF/RIM8 subfamily.</text>
</comment>
<dbReference type="Pfam" id="PF02752">
    <property type="entry name" value="Arrestin_C"/>
    <property type="match status" value="1"/>
</dbReference>
<dbReference type="HOGENOM" id="CLU_006001_1_0_1"/>
<evidence type="ECO:0000313" key="5">
    <source>
        <dbReference type="EMBL" id="CCF58909.1"/>
    </source>
</evidence>
<dbReference type="EMBL" id="HE650826">
    <property type="protein sequence ID" value="CCF58909.1"/>
    <property type="molecule type" value="Genomic_DNA"/>
</dbReference>
<dbReference type="GO" id="GO:0005829">
    <property type="term" value="C:cytosol"/>
    <property type="evidence" value="ECO:0007669"/>
    <property type="project" value="TreeGrafter"/>
</dbReference>
<feature type="region of interest" description="Disordered" evidence="3">
    <location>
        <begin position="371"/>
        <end position="394"/>
    </location>
</feature>
<dbReference type="InterPro" id="IPR011021">
    <property type="entry name" value="Arrestin-like_N"/>
</dbReference>
<feature type="domain" description="Arrestin C-terminal-like" evidence="4">
    <location>
        <begin position="237"/>
        <end position="374"/>
    </location>
</feature>
<dbReference type="GeneID" id="13884377"/>
<dbReference type="InterPro" id="IPR014752">
    <property type="entry name" value="Arrestin-like_C"/>
</dbReference>
<dbReference type="GO" id="GO:0009898">
    <property type="term" value="C:cytoplasmic side of plasma membrane"/>
    <property type="evidence" value="ECO:0007669"/>
    <property type="project" value="EnsemblFungi"/>
</dbReference>
<evidence type="ECO:0000256" key="2">
    <source>
        <dbReference type="ARBA" id="ARBA00040066"/>
    </source>
</evidence>
<proteinExistence type="inferred from homology"/>
<dbReference type="PANTHER" id="PTHR11188:SF161">
    <property type="entry name" value="PH-RESPONSE REGULATOR PROTEIN PALF_RIM8"/>
    <property type="match status" value="1"/>
</dbReference>
<feature type="region of interest" description="Disordered" evidence="3">
    <location>
        <begin position="210"/>
        <end position="238"/>
    </location>
</feature>
<organism evidence="5 6">
    <name type="scientific">Kazachstania africana (strain ATCC 22294 / BCRC 22015 / CBS 2517 / CECT 1963 / NBRC 1671 / NRRL Y-8276)</name>
    <name type="common">Yeast</name>
    <name type="synonym">Kluyveromyces africanus</name>
    <dbReference type="NCBI Taxonomy" id="1071382"/>
    <lineage>
        <taxon>Eukaryota</taxon>
        <taxon>Fungi</taxon>
        <taxon>Dikarya</taxon>
        <taxon>Ascomycota</taxon>
        <taxon>Saccharomycotina</taxon>
        <taxon>Saccharomycetes</taxon>
        <taxon>Saccharomycetales</taxon>
        <taxon>Saccharomycetaceae</taxon>
        <taxon>Kazachstania</taxon>
    </lineage>
</organism>
<evidence type="ECO:0000259" key="4">
    <source>
        <dbReference type="SMART" id="SM01017"/>
    </source>
</evidence>
<dbReference type="FunCoup" id="H2AX09">
    <property type="interactions" value="51"/>
</dbReference>
<dbReference type="InterPro" id="IPR011022">
    <property type="entry name" value="Arrestin_C-like"/>
</dbReference>
<dbReference type="SMART" id="SM01017">
    <property type="entry name" value="Arrestin_C"/>
    <property type="match status" value="1"/>
</dbReference>
<gene>
    <name evidence="5" type="primary">KAFR0F03130</name>
    <name evidence="5" type="ORF">KAFR_0F03130</name>
</gene>
<dbReference type="KEGG" id="kaf:KAFR_0F03130"/>
<evidence type="ECO:0000313" key="6">
    <source>
        <dbReference type="Proteomes" id="UP000005220"/>
    </source>
</evidence>
<dbReference type="GO" id="GO:0071230">
    <property type="term" value="P:cellular response to amino acid stimulus"/>
    <property type="evidence" value="ECO:0007669"/>
    <property type="project" value="EnsemblFungi"/>
</dbReference>
<dbReference type="SUPFAM" id="SSF81296">
    <property type="entry name" value="E set domains"/>
    <property type="match status" value="1"/>
</dbReference>
<dbReference type="OrthoDB" id="7785529at2759"/>
<dbReference type="AlphaFoldDB" id="H2AX09"/>
<feature type="compositionally biased region" description="Low complexity" evidence="3">
    <location>
        <begin position="213"/>
        <end position="238"/>
    </location>
</feature>
<dbReference type="GO" id="GO:0030674">
    <property type="term" value="F:protein-macromolecule adaptor activity"/>
    <property type="evidence" value="ECO:0007669"/>
    <property type="project" value="TreeGrafter"/>
</dbReference>
<name>H2AX09_KAZAF</name>
<dbReference type="InterPro" id="IPR050357">
    <property type="entry name" value="Arrestin_domain-protein"/>
</dbReference>
<sequence length="539" mass="60979">MSLLKILKKGVPKKETNKKVSTNLIRQFYLNLDEPHRIWKPTEHISGEANLELQEDIINVRIKLSLIGELKVKMRASHPTTIKTKKKIKLIEKSTYLYGSPSVDEDSAENGIVNGLSKGTHKFPFKITIPNSKNSKKLFSSIKFERGSIYYYLQCSVERTDNKSTNLASCEADFQLIVPLDVTEYNQPKTKSVVLQSAAMVRHHNVDENGTATSSMFTKMTNNSNSSNGSSSSSSNENKTVSISVTLPKSGFTIGETIPVKINLKHYKPYYHLAGVITTLVRICRVGGINENEPTETFRKDICQNVSPIYIDKETLGFSCTALLKIPYDTFSSFNELKNFFTFQYYIEVMVNLSRKNLIYTESNKIIGGGDTDAKSEQGLSDVDTPKERRTSSKMATIEKSIQKKVLNLINHSSNTELITIDDNNELRSSNMTFKDMVDVENLKRLRNVTGMSIEIIVGTTRIDDTESVKEIDPPQEQERAYQNNDLNEWLCSSIYDNNIQPVPEYTPATSDFMVSVADDKQELERSRLKELEDEPDPY</sequence>
<dbReference type="InterPro" id="IPR014756">
    <property type="entry name" value="Ig_E-set"/>
</dbReference>
<dbReference type="eggNOG" id="ENOG502QTQN">
    <property type="taxonomic scope" value="Eukaryota"/>
</dbReference>
<dbReference type="Gene3D" id="2.60.40.640">
    <property type="match status" value="2"/>
</dbReference>
<reference evidence="5 6" key="1">
    <citation type="journal article" date="2011" name="Proc. Natl. Acad. Sci. U.S.A.">
        <title>Evolutionary erosion of yeast sex chromosomes by mating-type switching accidents.</title>
        <authorList>
            <person name="Gordon J.L."/>
            <person name="Armisen D."/>
            <person name="Proux-Wera E."/>
            <person name="Oheigeartaigh S.S."/>
            <person name="Byrne K.P."/>
            <person name="Wolfe K.H."/>
        </authorList>
    </citation>
    <scope>NUCLEOTIDE SEQUENCE [LARGE SCALE GENOMIC DNA]</scope>
    <source>
        <strain evidence="6">ATCC 22294 / BCRC 22015 / CBS 2517 / CECT 1963 / NBRC 1671 / NRRL Y-8276</strain>
    </source>
</reference>
<dbReference type="GO" id="GO:0070086">
    <property type="term" value="P:ubiquitin-dependent endocytosis"/>
    <property type="evidence" value="ECO:0007669"/>
    <property type="project" value="EnsemblFungi"/>
</dbReference>
<protein>
    <recommendedName>
        <fullName evidence="2">pH-response regulator protein palF/RIM8</fullName>
    </recommendedName>
</protein>
<dbReference type="STRING" id="1071382.H2AX09"/>
<dbReference type="Proteomes" id="UP000005220">
    <property type="component" value="Chromosome 6"/>
</dbReference>
<dbReference type="GO" id="GO:0031625">
    <property type="term" value="F:ubiquitin protein ligase binding"/>
    <property type="evidence" value="ECO:0007669"/>
    <property type="project" value="TreeGrafter"/>
</dbReference>
<accession>H2AX09</accession>
<evidence type="ECO:0000256" key="3">
    <source>
        <dbReference type="SAM" id="MobiDB-lite"/>
    </source>
</evidence>
<dbReference type="PANTHER" id="PTHR11188">
    <property type="entry name" value="ARRESTIN DOMAIN CONTAINING PROTEIN"/>
    <property type="match status" value="1"/>
</dbReference>
<dbReference type="Pfam" id="PF00339">
    <property type="entry name" value="Arrestin_N"/>
    <property type="match status" value="1"/>
</dbReference>
<evidence type="ECO:0000256" key="1">
    <source>
        <dbReference type="ARBA" id="ARBA00037950"/>
    </source>
</evidence>
<keyword evidence="6" id="KW-1185">Reference proteome</keyword>